<name>A0A0A9KKM2_ARUDO</name>
<sequence>MIKNDHAVDCGENIATKLPDCRLLKIALINLSYCGHHMNSDSSGLLTPRLISDRSMTGGQQPQLIEMYYFL</sequence>
<organism evidence="1">
    <name type="scientific">Arundo donax</name>
    <name type="common">Giant reed</name>
    <name type="synonym">Donax arundinaceus</name>
    <dbReference type="NCBI Taxonomy" id="35708"/>
    <lineage>
        <taxon>Eukaryota</taxon>
        <taxon>Viridiplantae</taxon>
        <taxon>Streptophyta</taxon>
        <taxon>Embryophyta</taxon>
        <taxon>Tracheophyta</taxon>
        <taxon>Spermatophyta</taxon>
        <taxon>Magnoliopsida</taxon>
        <taxon>Liliopsida</taxon>
        <taxon>Poales</taxon>
        <taxon>Poaceae</taxon>
        <taxon>PACMAD clade</taxon>
        <taxon>Arundinoideae</taxon>
        <taxon>Arundineae</taxon>
        <taxon>Arundo</taxon>
    </lineage>
</organism>
<dbReference type="EMBL" id="GBRH01265471">
    <property type="protein sequence ID" value="JAD32424.1"/>
    <property type="molecule type" value="Transcribed_RNA"/>
</dbReference>
<proteinExistence type="predicted"/>
<evidence type="ECO:0000313" key="1">
    <source>
        <dbReference type="EMBL" id="JAD32424.1"/>
    </source>
</evidence>
<reference evidence="1" key="1">
    <citation type="submission" date="2014-09" db="EMBL/GenBank/DDBJ databases">
        <authorList>
            <person name="Magalhaes I.L.F."/>
            <person name="Oliveira U."/>
            <person name="Santos F.R."/>
            <person name="Vidigal T.H.D.A."/>
            <person name="Brescovit A.D."/>
            <person name="Santos A.J."/>
        </authorList>
    </citation>
    <scope>NUCLEOTIDE SEQUENCE</scope>
    <source>
        <tissue evidence="1">Shoot tissue taken approximately 20 cm above the soil surface</tissue>
    </source>
</reference>
<protein>
    <submittedName>
        <fullName evidence="1">Uncharacterized protein</fullName>
    </submittedName>
</protein>
<dbReference type="AlphaFoldDB" id="A0A0A9KKM2"/>
<accession>A0A0A9KKM2</accession>
<reference evidence="1" key="2">
    <citation type="journal article" date="2015" name="Data Brief">
        <title>Shoot transcriptome of the giant reed, Arundo donax.</title>
        <authorList>
            <person name="Barrero R.A."/>
            <person name="Guerrero F.D."/>
            <person name="Moolhuijzen P."/>
            <person name="Goolsby J.A."/>
            <person name="Tidwell J."/>
            <person name="Bellgard S.E."/>
            <person name="Bellgard M.I."/>
        </authorList>
    </citation>
    <scope>NUCLEOTIDE SEQUENCE</scope>
    <source>
        <tissue evidence="1">Shoot tissue taken approximately 20 cm above the soil surface</tissue>
    </source>
</reference>